<protein>
    <recommendedName>
        <fullName evidence="1">non-specific serine/threonine protein kinase</fullName>
        <ecNumber evidence="1">2.7.11.1</ecNumber>
    </recommendedName>
</protein>
<name>A0A4C1SQY6_EUMVA</name>
<keyword evidence="5" id="KW-0418">Kinase</keyword>
<evidence type="ECO:0000256" key="3">
    <source>
        <dbReference type="ARBA" id="ARBA00022679"/>
    </source>
</evidence>
<gene>
    <name evidence="10" type="ORF">EVAR_71351_1</name>
</gene>
<dbReference type="AlphaFoldDB" id="A0A4C1SQY6"/>
<evidence type="ECO:0000313" key="11">
    <source>
        <dbReference type="Proteomes" id="UP000299102"/>
    </source>
</evidence>
<dbReference type="EMBL" id="BGZK01003762">
    <property type="protein sequence ID" value="GBP04374.1"/>
    <property type="molecule type" value="Genomic_DNA"/>
</dbReference>
<feature type="compositionally biased region" description="Basic and acidic residues" evidence="9">
    <location>
        <begin position="78"/>
        <end position="94"/>
    </location>
</feature>
<evidence type="ECO:0000256" key="5">
    <source>
        <dbReference type="ARBA" id="ARBA00022777"/>
    </source>
</evidence>
<dbReference type="OrthoDB" id="10016527at2759"/>
<dbReference type="PANTHER" id="PTHR47167">
    <property type="entry name" value="SERINE/THREONINE-PROTEIN KINASE TAO1-LIKE PROTEIN"/>
    <property type="match status" value="1"/>
</dbReference>
<dbReference type="STRING" id="151549.A0A4C1SQY6"/>
<proteinExistence type="predicted"/>
<keyword evidence="3" id="KW-0808">Transferase</keyword>
<evidence type="ECO:0000256" key="8">
    <source>
        <dbReference type="ARBA" id="ARBA00048679"/>
    </source>
</evidence>
<evidence type="ECO:0000256" key="6">
    <source>
        <dbReference type="ARBA" id="ARBA00022840"/>
    </source>
</evidence>
<keyword evidence="2" id="KW-0723">Serine/threonine-protein kinase</keyword>
<evidence type="ECO:0000256" key="1">
    <source>
        <dbReference type="ARBA" id="ARBA00012513"/>
    </source>
</evidence>
<dbReference type="Proteomes" id="UP000299102">
    <property type="component" value="Unassembled WGS sequence"/>
</dbReference>
<dbReference type="GO" id="GO:0005524">
    <property type="term" value="F:ATP binding"/>
    <property type="evidence" value="ECO:0007669"/>
    <property type="project" value="UniProtKB-KW"/>
</dbReference>
<dbReference type="GO" id="GO:0004674">
    <property type="term" value="F:protein serine/threonine kinase activity"/>
    <property type="evidence" value="ECO:0007669"/>
    <property type="project" value="UniProtKB-KW"/>
</dbReference>
<feature type="region of interest" description="Disordered" evidence="9">
    <location>
        <begin position="78"/>
        <end position="99"/>
    </location>
</feature>
<dbReference type="PANTHER" id="PTHR47167:SF4">
    <property type="entry name" value="SERINE_THREONINE-PROTEIN KINASE TAO"/>
    <property type="match status" value="1"/>
</dbReference>
<evidence type="ECO:0000256" key="9">
    <source>
        <dbReference type="SAM" id="MobiDB-lite"/>
    </source>
</evidence>
<reference evidence="10 11" key="1">
    <citation type="journal article" date="2019" name="Commun. Biol.">
        <title>The bagworm genome reveals a unique fibroin gene that provides high tensile strength.</title>
        <authorList>
            <person name="Kono N."/>
            <person name="Nakamura H."/>
            <person name="Ohtoshi R."/>
            <person name="Tomita M."/>
            <person name="Numata K."/>
            <person name="Arakawa K."/>
        </authorList>
    </citation>
    <scope>NUCLEOTIDE SEQUENCE [LARGE SCALE GENOMIC DNA]</scope>
</reference>
<keyword evidence="6" id="KW-0067">ATP-binding</keyword>
<evidence type="ECO:0000256" key="4">
    <source>
        <dbReference type="ARBA" id="ARBA00022741"/>
    </source>
</evidence>
<organism evidence="10 11">
    <name type="scientific">Eumeta variegata</name>
    <name type="common">Bagworm moth</name>
    <name type="synonym">Eumeta japonica</name>
    <dbReference type="NCBI Taxonomy" id="151549"/>
    <lineage>
        <taxon>Eukaryota</taxon>
        <taxon>Metazoa</taxon>
        <taxon>Ecdysozoa</taxon>
        <taxon>Arthropoda</taxon>
        <taxon>Hexapoda</taxon>
        <taxon>Insecta</taxon>
        <taxon>Pterygota</taxon>
        <taxon>Neoptera</taxon>
        <taxon>Endopterygota</taxon>
        <taxon>Lepidoptera</taxon>
        <taxon>Glossata</taxon>
        <taxon>Ditrysia</taxon>
        <taxon>Tineoidea</taxon>
        <taxon>Psychidae</taxon>
        <taxon>Oiketicinae</taxon>
        <taxon>Eumeta</taxon>
    </lineage>
</organism>
<comment type="catalytic activity">
    <reaction evidence="7">
        <text>L-threonyl-[protein] + ATP = O-phospho-L-threonyl-[protein] + ADP + H(+)</text>
        <dbReference type="Rhea" id="RHEA:46608"/>
        <dbReference type="Rhea" id="RHEA-COMP:11060"/>
        <dbReference type="Rhea" id="RHEA-COMP:11605"/>
        <dbReference type="ChEBI" id="CHEBI:15378"/>
        <dbReference type="ChEBI" id="CHEBI:30013"/>
        <dbReference type="ChEBI" id="CHEBI:30616"/>
        <dbReference type="ChEBI" id="CHEBI:61977"/>
        <dbReference type="ChEBI" id="CHEBI:456216"/>
        <dbReference type="EC" id="2.7.11.1"/>
    </reaction>
</comment>
<keyword evidence="4" id="KW-0547">Nucleotide-binding</keyword>
<sequence>MHEQMSGYKGMRREHQAALLKLEEKCKVEMEAHKNALDKEYDNLLHNFTRELERLEECDRKAFDLNRKKEYKANKERWKRELSMDESTPKRQRDLTLQSQKDNLKQAEAQEEQRLLTLQKKYIELEMRKFKRRRLIMLHELEDQLLRDYEQSIADMFQSQSYKLDESQVIECQRTNEMLEYELEVLTAYQNKIRNKLKSNGIVSAKS</sequence>
<accession>A0A4C1SQY6</accession>
<evidence type="ECO:0000256" key="7">
    <source>
        <dbReference type="ARBA" id="ARBA00047899"/>
    </source>
</evidence>
<dbReference type="EC" id="2.7.11.1" evidence="1"/>
<evidence type="ECO:0000313" key="10">
    <source>
        <dbReference type="EMBL" id="GBP04374.1"/>
    </source>
</evidence>
<dbReference type="InterPro" id="IPR051234">
    <property type="entry name" value="TAO_STE20_kinase"/>
</dbReference>
<comment type="catalytic activity">
    <reaction evidence="8">
        <text>L-seryl-[protein] + ATP = O-phospho-L-seryl-[protein] + ADP + H(+)</text>
        <dbReference type="Rhea" id="RHEA:17989"/>
        <dbReference type="Rhea" id="RHEA-COMP:9863"/>
        <dbReference type="Rhea" id="RHEA-COMP:11604"/>
        <dbReference type="ChEBI" id="CHEBI:15378"/>
        <dbReference type="ChEBI" id="CHEBI:29999"/>
        <dbReference type="ChEBI" id="CHEBI:30616"/>
        <dbReference type="ChEBI" id="CHEBI:83421"/>
        <dbReference type="ChEBI" id="CHEBI:456216"/>
        <dbReference type="EC" id="2.7.11.1"/>
    </reaction>
</comment>
<keyword evidence="11" id="KW-1185">Reference proteome</keyword>
<evidence type="ECO:0000256" key="2">
    <source>
        <dbReference type="ARBA" id="ARBA00022527"/>
    </source>
</evidence>
<comment type="caution">
    <text evidence="10">The sequence shown here is derived from an EMBL/GenBank/DDBJ whole genome shotgun (WGS) entry which is preliminary data.</text>
</comment>
<dbReference type="GO" id="GO:0005737">
    <property type="term" value="C:cytoplasm"/>
    <property type="evidence" value="ECO:0007669"/>
    <property type="project" value="TreeGrafter"/>
</dbReference>